<sequence>MRVSLGLTSRGVLCALAAAALAMALPPTAAAPAPGEAPRIPFGERYRATQHGGIVRAANSAATCLTPAATGAPPCAQAREGTAKGNNGDYEMTYVDVDDDPNTYNSSSAELRLPTGARVTYARLYWGGNLRVGEQKPPEDNGRVLIAEPRGRYKEVLADTVIGHRRTGVMDGYTASADVTGLVARSGGGSYTVAQLNVAAGRSPAGAWGGWTLVAAYAHPKEPLRHLVLMDGYEAMTPSRGVLDITAEALPVPPGASGAAGVVAYDGDRGRGGETLTVGTGTAPAHRVRDAANPAGDPMNSTITDHGRPAPRRLPAYPDTLGYDSDVHGITPALARGGDSLTFRFTTRDEGYQLGALFLQVDARR</sequence>
<dbReference type="PROSITE" id="PS51318">
    <property type="entry name" value="TAT"/>
    <property type="match status" value="1"/>
</dbReference>
<keyword evidence="2" id="KW-0732">Signal</keyword>
<evidence type="ECO:0000313" key="4">
    <source>
        <dbReference type="Proteomes" id="UP000199055"/>
    </source>
</evidence>
<feature type="signal peptide" evidence="2">
    <location>
        <begin position="1"/>
        <end position="24"/>
    </location>
</feature>
<dbReference type="STRING" id="403935.SAMN05216481_10269"/>
<dbReference type="Proteomes" id="UP000199055">
    <property type="component" value="Unassembled WGS sequence"/>
</dbReference>
<proteinExistence type="predicted"/>
<evidence type="ECO:0000256" key="1">
    <source>
        <dbReference type="SAM" id="MobiDB-lite"/>
    </source>
</evidence>
<feature type="region of interest" description="Disordered" evidence="1">
    <location>
        <begin position="291"/>
        <end position="311"/>
    </location>
</feature>
<name>A0A1H9AX91_9ACTN</name>
<evidence type="ECO:0000256" key="2">
    <source>
        <dbReference type="SAM" id="SignalP"/>
    </source>
</evidence>
<reference evidence="3 4" key="1">
    <citation type="submission" date="2016-10" db="EMBL/GenBank/DDBJ databases">
        <authorList>
            <person name="de Groot N.N."/>
        </authorList>
    </citation>
    <scope>NUCLEOTIDE SEQUENCE [LARGE SCALE GENOMIC DNA]</scope>
    <source>
        <strain evidence="3 4">CGMCC 4.3519</strain>
    </source>
</reference>
<dbReference type="RefSeq" id="WP_177213886.1">
    <property type="nucleotide sequence ID" value="NZ_FOET01000002.1"/>
</dbReference>
<dbReference type="InterPro" id="IPR006311">
    <property type="entry name" value="TAT_signal"/>
</dbReference>
<keyword evidence="4" id="KW-1185">Reference proteome</keyword>
<protein>
    <recommendedName>
        <fullName evidence="5">DUF3344 domain-containing protein</fullName>
    </recommendedName>
</protein>
<gene>
    <name evidence="3" type="ORF">SAMN05216481_10269</name>
</gene>
<evidence type="ECO:0000313" key="3">
    <source>
        <dbReference type="EMBL" id="SEP81422.1"/>
    </source>
</evidence>
<feature type="chain" id="PRO_5038994318" description="DUF3344 domain-containing protein" evidence="2">
    <location>
        <begin position="25"/>
        <end position="365"/>
    </location>
</feature>
<evidence type="ECO:0008006" key="5">
    <source>
        <dbReference type="Google" id="ProtNLM"/>
    </source>
</evidence>
<organism evidence="3 4">
    <name type="scientific">Streptomyces radiopugnans</name>
    <dbReference type="NCBI Taxonomy" id="403935"/>
    <lineage>
        <taxon>Bacteria</taxon>
        <taxon>Bacillati</taxon>
        <taxon>Actinomycetota</taxon>
        <taxon>Actinomycetes</taxon>
        <taxon>Kitasatosporales</taxon>
        <taxon>Streptomycetaceae</taxon>
        <taxon>Streptomyces</taxon>
    </lineage>
</organism>
<dbReference type="EMBL" id="FOET01000002">
    <property type="protein sequence ID" value="SEP81422.1"/>
    <property type="molecule type" value="Genomic_DNA"/>
</dbReference>
<accession>A0A1H9AX91</accession>
<dbReference type="AlphaFoldDB" id="A0A1H9AX91"/>